<dbReference type="Gene3D" id="2.60.40.10">
    <property type="entry name" value="Immunoglobulins"/>
    <property type="match status" value="1"/>
</dbReference>
<evidence type="ECO:0000256" key="5">
    <source>
        <dbReference type="SAM" id="SignalP"/>
    </source>
</evidence>
<comment type="caution">
    <text evidence="7">The sequence shown here is derived from an EMBL/GenBank/DDBJ whole genome shotgun (WGS) entry which is preliminary data.</text>
</comment>
<dbReference type="PANTHER" id="PTHR43280:SF29">
    <property type="entry name" value="ARAC-FAMILY TRANSCRIPTIONAL REGULATOR"/>
    <property type="match status" value="1"/>
</dbReference>
<dbReference type="GO" id="GO:0003700">
    <property type="term" value="F:DNA-binding transcription factor activity"/>
    <property type="evidence" value="ECO:0007669"/>
    <property type="project" value="InterPro"/>
</dbReference>
<evidence type="ECO:0000313" key="7">
    <source>
        <dbReference type="EMBL" id="RAW00894.1"/>
    </source>
</evidence>
<dbReference type="InterPro" id="IPR018060">
    <property type="entry name" value="HTH_AraC"/>
</dbReference>
<feature type="transmembrane region" description="Helical" evidence="4">
    <location>
        <begin position="241"/>
        <end position="264"/>
    </location>
</feature>
<evidence type="ECO:0000313" key="8">
    <source>
        <dbReference type="Proteomes" id="UP000251889"/>
    </source>
</evidence>
<keyword evidence="8" id="KW-1185">Reference proteome</keyword>
<feature type="transmembrane region" description="Helical" evidence="4">
    <location>
        <begin position="304"/>
        <end position="323"/>
    </location>
</feature>
<gene>
    <name evidence="7" type="ORF">DQQ10_11670</name>
</gene>
<organism evidence="7 8">
    <name type="scientific">Pseudochryseolinea flava</name>
    <dbReference type="NCBI Taxonomy" id="2059302"/>
    <lineage>
        <taxon>Bacteria</taxon>
        <taxon>Pseudomonadati</taxon>
        <taxon>Bacteroidota</taxon>
        <taxon>Cytophagia</taxon>
        <taxon>Cytophagales</taxon>
        <taxon>Fulvivirgaceae</taxon>
        <taxon>Pseudochryseolinea</taxon>
    </lineage>
</organism>
<keyword evidence="4" id="KW-0812">Transmembrane</keyword>
<proteinExistence type="predicted"/>
<dbReference type="Proteomes" id="UP000251889">
    <property type="component" value="Unassembled WGS sequence"/>
</dbReference>
<keyword evidence="4" id="KW-0472">Membrane</keyword>
<dbReference type="Pfam" id="PF12833">
    <property type="entry name" value="HTH_18"/>
    <property type="match status" value="1"/>
</dbReference>
<feature type="chain" id="PRO_5016751556" description="HTH araC/xylS-type domain-containing protein" evidence="5">
    <location>
        <begin position="27"/>
        <end position="619"/>
    </location>
</feature>
<accession>A0A364Y3H3</accession>
<keyword evidence="1" id="KW-0805">Transcription regulation</keyword>
<dbReference type="SUPFAM" id="SSF46689">
    <property type="entry name" value="Homeodomain-like"/>
    <property type="match status" value="1"/>
</dbReference>
<evidence type="ECO:0000256" key="4">
    <source>
        <dbReference type="SAM" id="Phobius"/>
    </source>
</evidence>
<dbReference type="SMART" id="SM00342">
    <property type="entry name" value="HTH_ARAC"/>
    <property type="match status" value="1"/>
</dbReference>
<dbReference type="InterPro" id="IPR009057">
    <property type="entry name" value="Homeodomain-like_sf"/>
</dbReference>
<evidence type="ECO:0000256" key="1">
    <source>
        <dbReference type="ARBA" id="ARBA00023015"/>
    </source>
</evidence>
<dbReference type="EMBL" id="QMFY01000005">
    <property type="protein sequence ID" value="RAW00894.1"/>
    <property type="molecule type" value="Genomic_DNA"/>
</dbReference>
<keyword evidence="3" id="KW-0804">Transcription</keyword>
<dbReference type="PANTHER" id="PTHR43280">
    <property type="entry name" value="ARAC-FAMILY TRANSCRIPTIONAL REGULATOR"/>
    <property type="match status" value="1"/>
</dbReference>
<evidence type="ECO:0000256" key="3">
    <source>
        <dbReference type="ARBA" id="ARBA00023163"/>
    </source>
</evidence>
<dbReference type="OrthoDB" id="5492415at2"/>
<name>A0A364Y3H3_9BACT</name>
<reference evidence="7 8" key="1">
    <citation type="submission" date="2018-06" db="EMBL/GenBank/DDBJ databases">
        <title>Chryseolinea flavus sp. nov., a member of the phylum Bacteroidetes isolated from soil.</title>
        <authorList>
            <person name="Li Y."/>
            <person name="Wang J."/>
        </authorList>
    </citation>
    <scope>NUCLEOTIDE SEQUENCE [LARGE SCALE GENOMIC DNA]</scope>
    <source>
        <strain evidence="7 8">SDU1-6</strain>
    </source>
</reference>
<dbReference type="GO" id="GO:0043565">
    <property type="term" value="F:sequence-specific DNA binding"/>
    <property type="evidence" value="ECO:0007669"/>
    <property type="project" value="InterPro"/>
</dbReference>
<feature type="transmembrane region" description="Helical" evidence="4">
    <location>
        <begin position="458"/>
        <end position="475"/>
    </location>
</feature>
<dbReference type="AlphaFoldDB" id="A0A364Y3H3"/>
<evidence type="ECO:0000259" key="6">
    <source>
        <dbReference type="PROSITE" id="PS01124"/>
    </source>
</evidence>
<feature type="domain" description="HTH araC/xylS-type" evidence="6">
    <location>
        <begin position="502"/>
        <end position="610"/>
    </location>
</feature>
<protein>
    <recommendedName>
        <fullName evidence="6">HTH araC/xylS-type domain-containing protein</fullName>
    </recommendedName>
</protein>
<feature type="transmembrane region" description="Helical" evidence="4">
    <location>
        <begin position="371"/>
        <end position="393"/>
    </location>
</feature>
<feature type="transmembrane region" description="Helical" evidence="4">
    <location>
        <begin position="414"/>
        <end position="438"/>
    </location>
</feature>
<feature type="transmembrane region" description="Helical" evidence="4">
    <location>
        <begin position="335"/>
        <end position="356"/>
    </location>
</feature>
<sequence length="619" mass="71415">MQKNVAIPLTNIVAFLLFLIAFQASAQLTIIVDKVPEHTPPHDTLFLAGTINDWSPGKDAYQFLKQKNGTYTITLPQTPKKIDFKVTRGSWATVEGDINGNKTGDRNHVNETQTPDSLTIQILSWEDQALLYHWSIVVEDIPANTPFDASLYIAGSFNNWKENDANFKLVRLDNGTYGINIRKTTDSLWFKFNRGSWSSVEARYNGRTLYNRHAVWNKGATVKNITCSIEGWEDLTNGTNLLYSFILLASAFQAIILIVSIAGMKDRHRELGWLFTGLLGITCLVLFARTATYNRTLFNWAPKVLLLSDFVYFLYAPMFFAVIKSLSGISNRSRYLKWIFLIPMLLQFAFYVPLLIQPRDIFINSIIDQKYFWLFNATELIGLVYNIICWIFCARLLNEHYFRPGKLYGRPNSFAYVTALFVHSGLCLLLWFCTHVVYISGKIFHADLRIFHEVNVDIFWVVFALSTSMHAVLIMRYPMLFRIVKEDEEKQKSATVVKDNIDTLKNSLAHMMRKDKPFLNAKLTLQELADQMHTNVHTLSRIINEGYQKNFFDFINEYRIEEFKKLVASDQYKHYTFLALAMEVGFSSKTTFNRSFKKTTGKTPREFFNVAETQLESIS</sequence>
<feature type="transmembrane region" description="Helical" evidence="4">
    <location>
        <begin position="271"/>
        <end position="292"/>
    </location>
</feature>
<dbReference type="PROSITE" id="PS01124">
    <property type="entry name" value="HTH_ARAC_FAMILY_2"/>
    <property type="match status" value="1"/>
</dbReference>
<evidence type="ECO:0000256" key="2">
    <source>
        <dbReference type="ARBA" id="ARBA00023125"/>
    </source>
</evidence>
<keyword evidence="2" id="KW-0238">DNA-binding</keyword>
<keyword evidence="5" id="KW-0732">Signal</keyword>
<keyword evidence="4" id="KW-1133">Transmembrane helix</keyword>
<dbReference type="RefSeq" id="WP_112747050.1">
    <property type="nucleotide sequence ID" value="NZ_QMFY01000005.1"/>
</dbReference>
<dbReference type="Gene3D" id="1.10.10.60">
    <property type="entry name" value="Homeodomain-like"/>
    <property type="match status" value="2"/>
</dbReference>
<dbReference type="InterPro" id="IPR013783">
    <property type="entry name" value="Ig-like_fold"/>
</dbReference>
<feature type="signal peptide" evidence="5">
    <location>
        <begin position="1"/>
        <end position="26"/>
    </location>
</feature>